<dbReference type="AlphaFoldDB" id="A0A1H0PHS7"/>
<evidence type="ECO:0000256" key="3">
    <source>
        <dbReference type="ARBA" id="ARBA00004663"/>
    </source>
</evidence>
<evidence type="ECO:0000256" key="19">
    <source>
        <dbReference type="HAMAP-Rule" id="MF_00719"/>
    </source>
</evidence>
<evidence type="ECO:0000256" key="1">
    <source>
        <dbReference type="ARBA" id="ARBA00001946"/>
    </source>
</evidence>
<dbReference type="Pfam" id="PF02654">
    <property type="entry name" value="CobS"/>
    <property type="match status" value="1"/>
</dbReference>
<keyword evidence="13 19" id="KW-0472">Membrane</keyword>
<keyword evidence="11 19" id="KW-0460">Magnesium</keyword>
<evidence type="ECO:0000256" key="15">
    <source>
        <dbReference type="ARBA" id="ARBA00032605"/>
    </source>
</evidence>
<evidence type="ECO:0000256" key="11">
    <source>
        <dbReference type="ARBA" id="ARBA00022842"/>
    </source>
</evidence>
<feature type="transmembrane region" description="Helical" evidence="19">
    <location>
        <begin position="147"/>
        <end position="168"/>
    </location>
</feature>
<evidence type="ECO:0000256" key="13">
    <source>
        <dbReference type="ARBA" id="ARBA00023136"/>
    </source>
</evidence>
<evidence type="ECO:0000256" key="12">
    <source>
        <dbReference type="ARBA" id="ARBA00022989"/>
    </source>
</evidence>
<evidence type="ECO:0000313" key="21">
    <source>
        <dbReference type="Proteomes" id="UP000199073"/>
    </source>
</evidence>
<keyword evidence="9 19" id="KW-0808">Transferase</keyword>
<comment type="cofactor">
    <cofactor evidence="1 19">
        <name>Mg(2+)</name>
        <dbReference type="ChEBI" id="CHEBI:18420"/>
    </cofactor>
</comment>
<evidence type="ECO:0000256" key="7">
    <source>
        <dbReference type="ARBA" id="ARBA00022475"/>
    </source>
</evidence>
<dbReference type="EMBL" id="FNJI01000009">
    <property type="protein sequence ID" value="SDP04544.1"/>
    <property type="molecule type" value="Genomic_DNA"/>
</dbReference>
<dbReference type="Proteomes" id="UP000199073">
    <property type="component" value="Unassembled WGS sequence"/>
</dbReference>
<dbReference type="GO" id="GO:0008818">
    <property type="term" value="F:cobalamin 5'-phosphate synthase activity"/>
    <property type="evidence" value="ECO:0007669"/>
    <property type="project" value="UniProtKB-UniRule"/>
</dbReference>
<comment type="similarity">
    <text evidence="4 19">Belongs to the CobS family.</text>
</comment>
<evidence type="ECO:0000256" key="2">
    <source>
        <dbReference type="ARBA" id="ARBA00004651"/>
    </source>
</evidence>
<sequence>MEKTRFSFMKTAARFCTALRFLTLVPLSYKVREDPENFTKSLVFFPVVGLLIGGVAAAISTLLLQLFPISVVALLSIVFLAFISGCLHLDGLADSADGLFSARPREASLEIMKDSRVGAMGVIAVGVVLLGKYAALSSISAELLPTALLLMPLAGRTVILFTMAFLPYGRAEGGLGKLFYSDSSRKTALIALLLFYLVILTVLPAKAIPATVLVIGCCVIFNGACKAKLGGATGDTLGANCEIGELMMAVSVSCFYF</sequence>
<dbReference type="InterPro" id="IPR003805">
    <property type="entry name" value="CobS"/>
</dbReference>
<keyword evidence="21" id="KW-1185">Reference proteome</keyword>
<evidence type="ECO:0000256" key="14">
    <source>
        <dbReference type="ARBA" id="ARBA00025228"/>
    </source>
</evidence>
<evidence type="ECO:0000256" key="18">
    <source>
        <dbReference type="ARBA" id="ARBA00049504"/>
    </source>
</evidence>
<accession>A0A1H0PHS7</accession>
<dbReference type="NCBIfam" id="TIGR00317">
    <property type="entry name" value="cobS"/>
    <property type="match status" value="1"/>
</dbReference>
<feature type="transmembrane region" description="Helical" evidence="19">
    <location>
        <begin position="41"/>
        <end position="64"/>
    </location>
</feature>
<dbReference type="GO" id="GO:0005886">
    <property type="term" value="C:plasma membrane"/>
    <property type="evidence" value="ECO:0007669"/>
    <property type="project" value="UniProtKB-SubCell"/>
</dbReference>
<dbReference type="GO" id="GO:0051073">
    <property type="term" value="F:adenosylcobinamide-GDP ribazoletransferase activity"/>
    <property type="evidence" value="ECO:0007669"/>
    <property type="project" value="UniProtKB-UniRule"/>
</dbReference>
<dbReference type="GO" id="GO:0009236">
    <property type="term" value="P:cobalamin biosynthetic process"/>
    <property type="evidence" value="ECO:0007669"/>
    <property type="project" value="UniProtKB-UniRule"/>
</dbReference>
<dbReference type="OrthoDB" id="9794223at2"/>
<comment type="function">
    <text evidence="14 19">Joins adenosylcobinamide-GDP and alpha-ribazole to generate adenosylcobalamin (Ado-cobalamin). Also synthesizes adenosylcobalamin 5'-phosphate from adenosylcobinamide-GDP and alpha-ribazole 5'-phosphate.</text>
</comment>
<feature type="transmembrane region" description="Helical" evidence="19">
    <location>
        <begin position="71"/>
        <end position="93"/>
    </location>
</feature>
<comment type="subcellular location">
    <subcellularLocation>
        <location evidence="2 19">Cell membrane</location>
        <topology evidence="2 19">Multi-pass membrane protein</topology>
    </subcellularLocation>
</comment>
<comment type="catalytic activity">
    <reaction evidence="18 19">
        <text>alpha-ribazole 5'-phosphate + adenosylcob(III)inamide-GDP = adenosylcob(III)alamin 5'-phosphate + GMP + H(+)</text>
        <dbReference type="Rhea" id="RHEA:23560"/>
        <dbReference type="ChEBI" id="CHEBI:15378"/>
        <dbReference type="ChEBI" id="CHEBI:57918"/>
        <dbReference type="ChEBI" id="CHEBI:58115"/>
        <dbReference type="ChEBI" id="CHEBI:60487"/>
        <dbReference type="ChEBI" id="CHEBI:60493"/>
        <dbReference type="EC" id="2.7.8.26"/>
    </reaction>
</comment>
<evidence type="ECO:0000256" key="16">
    <source>
        <dbReference type="ARBA" id="ARBA00032853"/>
    </source>
</evidence>
<keyword evidence="7 19" id="KW-1003">Cell membrane</keyword>
<dbReference type="UniPathway" id="UPA00148">
    <property type="reaction ID" value="UER00238"/>
</dbReference>
<evidence type="ECO:0000313" key="20">
    <source>
        <dbReference type="EMBL" id="SDP04544.1"/>
    </source>
</evidence>
<reference evidence="20 21" key="1">
    <citation type="submission" date="2016-10" db="EMBL/GenBank/DDBJ databases">
        <authorList>
            <person name="de Groot N.N."/>
        </authorList>
    </citation>
    <scope>NUCLEOTIDE SEQUENCE [LARGE SCALE GENOMIC DNA]</scope>
    <source>
        <strain evidence="20 21">DSM 12130</strain>
    </source>
</reference>
<dbReference type="PANTHER" id="PTHR34148">
    <property type="entry name" value="ADENOSYLCOBINAMIDE-GDP RIBAZOLETRANSFERASE"/>
    <property type="match status" value="1"/>
</dbReference>
<protein>
    <recommendedName>
        <fullName evidence="6 19">Adenosylcobinamide-GDP ribazoletransferase</fullName>
        <ecNumber evidence="5 19">2.7.8.26</ecNumber>
    </recommendedName>
    <alternativeName>
        <fullName evidence="16 19">Cobalamin synthase</fullName>
    </alternativeName>
    <alternativeName>
        <fullName evidence="15 19">Cobalamin-5'-phosphate synthase</fullName>
    </alternativeName>
</protein>
<organism evidence="20 21">
    <name type="scientific">Desulforhopalus singaporensis</name>
    <dbReference type="NCBI Taxonomy" id="91360"/>
    <lineage>
        <taxon>Bacteria</taxon>
        <taxon>Pseudomonadati</taxon>
        <taxon>Thermodesulfobacteriota</taxon>
        <taxon>Desulfobulbia</taxon>
        <taxon>Desulfobulbales</taxon>
        <taxon>Desulfocapsaceae</taxon>
        <taxon>Desulforhopalus</taxon>
    </lineage>
</organism>
<feature type="transmembrane region" description="Helical" evidence="19">
    <location>
        <begin position="117"/>
        <end position="135"/>
    </location>
</feature>
<dbReference type="PANTHER" id="PTHR34148:SF1">
    <property type="entry name" value="ADENOSYLCOBINAMIDE-GDP RIBAZOLETRANSFERASE"/>
    <property type="match status" value="1"/>
</dbReference>
<evidence type="ECO:0000256" key="8">
    <source>
        <dbReference type="ARBA" id="ARBA00022573"/>
    </source>
</evidence>
<evidence type="ECO:0000256" key="5">
    <source>
        <dbReference type="ARBA" id="ARBA00013200"/>
    </source>
</evidence>
<dbReference type="RefSeq" id="WP_092221734.1">
    <property type="nucleotide sequence ID" value="NZ_FNJI01000009.1"/>
</dbReference>
<proteinExistence type="inferred from homology"/>
<evidence type="ECO:0000256" key="9">
    <source>
        <dbReference type="ARBA" id="ARBA00022679"/>
    </source>
</evidence>
<keyword evidence="8 19" id="KW-0169">Cobalamin biosynthesis</keyword>
<keyword evidence="10 19" id="KW-0812">Transmembrane</keyword>
<dbReference type="EC" id="2.7.8.26" evidence="5 19"/>
<dbReference type="HAMAP" id="MF_00719">
    <property type="entry name" value="CobS"/>
    <property type="match status" value="1"/>
</dbReference>
<dbReference type="STRING" id="91360.SAMN05660330_01677"/>
<evidence type="ECO:0000256" key="6">
    <source>
        <dbReference type="ARBA" id="ARBA00015850"/>
    </source>
</evidence>
<feature type="transmembrane region" description="Helical" evidence="19">
    <location>
        <begin position="188"/>
        <end position="221"/>
    </location>
</feature>
<comment type="pathway">
    <text evidence="3 19">Cofactor biosynthesis; adenosylcobalamin biosynthesis; adenosylcobalamin from cob(II)yrinate a,c-diamide: step 7/7.</text>
</comment>
<comment type="catalytic activity">
    <reaction evidence="17 19">
        <text>alpha-ribazole + adenosylcob(III)inamide-GDP = adenosylcob(III)alamin + GMP + H(+)</text>
        <dbReference type="Rhea" id="RHEA:16049"/>
        <dbReference type="ChEBI" id="CHEBI:10329"/>
        <dbReference type="ChEBI" id="CHEBI:15378"/>
        <dbReference type="ChEBI" id="CHEBI:18408"/>
        <dbReference type="ChEBI" id="CHEBI:58115"/>
        <dbReference type="ChEBI" id="CHEBI:60487"/>
        <dbReference type="EC" id="2.7.8.26"/>
    </reaction>
</comment>
<name>A0A1H0PHS7_9BACT</name>
<keyword evidence="12 19" id="KW-1133">Transmembrane helix</keyword>
<gene>
    <name evidence="19" type="primary">cobS</name>
    <name evidence="20" type="ORF">SAMN05660330_01677</name>
</gene>
<evidence type="ECO:0000256" key="4">
    <source>
        <dbReference type="ARBA" id="ARBA00010561"/>
    </source>
</evidence>
<evidence type="ECO:0000256" key="17">
    <source>
        <dbReference type="ARBA" id="ARBA00048623"/>
    </source>
</evidence>
<evidence type="ECO:0000256" key="10">
    <source>
        <dbReference type="ARBA" id="ARBA00022692"/>
    </source>
</evidence>